<keyword evidence="3 6" id="KW-0812">Transmembrane</keyword>
<evidence type="ECO:0000256" key="3">
    <source>
        <dbReference type="ARBA" id="ARBA00022692"/>
    </source>
</evidence>
<dbReference type="EMBL" id="CAXLJM020000057">
    <property type="protein sequence ID" value="CAL8118066.1"/>
    <property type="molecule type" value="Genomic_DNA"/>
</dbReference>
<accession>A0ABP1R295</accession>
<evidence type="ECO:0000256" key="4">
    <source>
        <dbReference type="ARBA" id="ARBA00022989"/>
    </source>
</evidence>
<feature type="transmembrane region" description="Helical" evidence="6">
    <location>
        <begin position="284"/>
        <end position="305"/>
    </location>
</feature>
<dbReference type="InterPro" id="IPR013604">
    <property type="entry name" value="7TM_chemorcpt"/>
</dbReference>
<reference evidence="7 8" key="1">
    <citation type="submission" date="2024-08" db="EMBL/GenBank/DDBJ databases">
        <authorList>
            <person name="Cucini C."/>
            <person name="Frati F."/>
        </authorList>
    </citation>
    <scope>NUCLEOTIDE SEQUENCE [LARGE SCALE GENOMIC DNA]</scope>
</reference>
<organism evidence="7 8">
    <name type="scientific">Orchesella dallaii</name>
    <dbReference type="NCBI Taxonomy" id="48710"/>
    <lineage>
        <taxon>Eukaryota</taxon>
        <taxon>Metazoa</taxon>
        <taxon>Ecdysozoa</taxon>
        <taxon>Arthropoda</taxon>
        <taxon>Hexapoda</taxon>
        <taxon>Collembola</taxon>
        <taxon>Entomobryomorpha</taxon>
        <taxon>Entomobryoidea</taxon>
        <taxon>Orchesellidae</taxon>
        <taxon>Orchesellinae</taxon>
        <taxon>Orchesella</taxon>
    </lineage>
</organism>
<name>A0ABP1R295_9HEXA</name>
<keyword evidence="2" id="KW-1003">Cell membrane</keyword>
<evidence type="ECO:0000256" key="6">
    <source>
        <dbReference type="SAM" id="Phobius"/>
    </source>
</evidence>
<keyword evidence="8" id="KW-1185">Reference proteome</keyword>
<feature type="transmembrane region" description="Helical" evidence="6">
    <location>
        <begin position="379"/>
        <end position="399"/>
    </location>
</feature>
<evidence type="ECO:0000256" key="1">
    <source>
        <dbReference type="ARBA" id="ARBA00004651"/>
    </source>
</evidence>
<dbReference type="Pfam" id="PF08395">
    <property type="entry name" value="7tm_7"/>
    <property type="match status" value="1"/>
</dbReference>
<keyword evidence="4 6" id="KW-1133">Transmembrane helix</keyword>
<feature type="transmembrane region" description="Helical" evidence="6">
    <location>
        <begin position="225"/>
        <end position="242"/>
    </location>
</feature>
<comment type="caution">
    <text evidence="7">The sequence shown here is derived from an EMBL/GenBank/DDBJ whole genome shotgun (WGS) entry which is preliminary data.</text>
</comment>
<gene>
    <name evidence="7" type="ORF">ODALV1_LOCUS17967</name>
</gene>
<proteinExistence type="predicted"/>
<comment type="subcellular location">
    <subcellularLocation>
        <location evidence="1">Cell membrane</location>
        <topology evidence="1">Multi-pass membrane protein</topology>
    </subcellularLocation>
</comment>
<evidence type="ECO:0000313" key="8">
    <source>
        <dbReference type="Proteomes" id="UP001642540"/>
    </source>
</evidence>
<protein>
    <recommendedName>
        <fullName evidence="9">Gustatory receptor</fullName>
    </recommendedName>
</protein>
<feature type="transmembrane region" description="Helical" evidence="6">
    <location>
        <begin position="94"/>
        <end position="115"/>
    </location>
</feature>
<dbReference type="Proteomes" id="UP001642540">
    <property type="component" value="Unassembled WGS sequence"/>
</dbReference>
<feature type="transmembrane region" description="Helical" evidence="6">
    <location>
        <begin position="172"/>
        <end position="197"/>
    </location>
</feature>
<evidence type="ECO:0008006" key="9">
    <source>
        <dbReference type="Google" id="ProtNLM"/>
    </source>
</evidence>
<evidence type="ECO:0000313" key="7">
    <source>
        <dbReference type="EMBL" id="CAL8118066.1"/>
    </source>
</evidence>
<evidence type="ECO:0000256" key="5">
    <source>
        <dbReference type="ARBA" id="ARBA00023136"/>
    </source>
</evidence>
<sequence length="422" mass="48040">MASLYQRDSLENLNLTIRSSLQKILKVPIKISQLTGTFVFNLKSNAEISFSWSSWPLYFFLIKLFGCTINLIWFSQNWHVFSELFGGWGDTDMFSNLIIIVVSQLSDTFCALITLKNRVHIIDIHNRLVQFIVDIMLESQSDSSLSSGSEELIQEHLEMFEKTRKQLSIPTWIVVIISCMAYCISVVTTIRGAIFALHLEPHLVAALPIFMFSLSFWNMIRLTNYFVLAGILSYIRFGLVVWRRRCQYETVEKAKEIVVEDWKVLGILQNYKKINGLINELNVIFQWPLLAGMLTQLLSVLCFLYQLCSWLGRVNVAAIVSLAPGLIAHGLSFYNFCKAASDINEEGKQCVDALREMGSSTLLSKGLNRRIKMYHMAGAVEPPAIFGLIITYLLVLIQFEMNDTSLENRGNQVLLQNKDSSS</sequence>
<keyword evidence="5 6" id="KW-0472">Membrane</keyword>
<feature type="transmembrane region" description="Helical" evidence="6">
    <location>
        <begin position="55"/>
        <end position="74"/>
    </location>
</feature>
<evidence type="ECO:0000256" key="2">
    <source>
        <dbReference type="ARBA" id="ARBA00022475"/>
    </source>
</evidence>